<sequence length="229" mass="25297">MLMKASRYWPRSFISLRGTSLMRRPRDTSGSHHHTDKSNNAPSCTITITSIPSPPCTSITTTSIPSPPPAFPHPPPLASPTPPAFPHYHSPPPLPLPAFPHHPPLPAFPHHYHHHQRSLTSQHTHQASGLHEADVLGGEERPLGRQLVVLELPVELCQLVLQDVEFVVPPLHLPVKLIKAQYDNITKPQDTFSLVTSGAKNVKVKSRKATVHYSLTGAQYMFSLNEANL</sequence>
<feature type="compositionally biased region" description="Pro residues" evidence="1">
    <location>
        <begin position="65"/>
        <end position="107"/>
    </location>
</feature>
<dbReference type="AlphaFoldDB" id="A0A5B7E7R3"/>
<evidence type="ECO:0000256" key="1">
    <source>
        <dbReference type="SAM" id="MobiDB-lite"/>
    </source>
</evidence>
<evidence type="ECO:0000313" key="3">
    <source>
        <dbReference type="Proteomes" id="UP000324222"/>
    </source>
</evidence>
<dbReference type="Proteomes" id="UP000324222">
    <property type="component" value="Unassembled WGS sequence"/>
</dbReference>
<dbReference type="EMBL" id="VSRR010002192">
    <property type="protein sequence ID" value="MPC30090.1"/>
    <property type="molecule type" value="Genomic_DNA"/>
</dbReference>
<feature type="compositionally biased region" description="Low complexity" evidence="1">
    <location>
        <begin position="41"/>
        <end position="64"/>
    </location>
</feature>
<name>A0A5B7E7R3_PORTR</name>
<feature type="region of interest" description="Disordered" evidence="1">
    <location>
        <begin position="20"/>
        <end position="131"/>
    </location>
</feature>
<gene>
    <name evidence="2" type="ORF">E2C01_023345</name>
</gene>
<accession>A0A5B7E7R3</accession>
<evidence type="ECO:0000313" key="2">
    <source>
        <dbReference type="EMBL" id="MPC30090.1"/>
    </source>
</evidence>
<feature type="compositionally biased region" description="Polar residues" evidence="1">
    <location>
        <begin position="118"/>
        <end position="127"/>
    </location>
</feature>
<comment type="caution">
    <text evidence="2">The sequence shown here is derived from an EMBL/GenBank/DDBJ whole genome shotgun (WGS) entry which is preliminary data.</text>
</comment>
<organism evidence="2 3">
    <name type="scientific">Portunus trituberculatus</name>
    <name type="common">Swimming crab</name>
    <name type="synonym">Neptunus trituberculatus</name>
    <dbReference type="NCBI Taxonomy" id="210409"/>
    <lineage>
        <taxon>Eukaryota</taxon>
        <taxon>Metazoa</taxon>
        <taxon>Ecdysozoa</taxon>
        <taxon>Arthropoda</taxon>
        <taxon>Crustacea</taxon>
        <taxon>Multicrustacea</taxon>
        <taxon>Malacostraca</taxon>
        <taxon>Eumalacostraca</taxon>
        <taxon>Eucarida</taxon>
        <taxon>Decapoda</taxon>
        <taxon>Pleocyemata</taxon>
        <taxon>Brachyura</taxon>
        <taxon>Eubrachyura</taxon>
        <taxon>Portunoidea</taxon>
        <taxon>Portunidae</taxon>
        <taxon>Portuninae</taxon>
        <taxon>Portunus</taxon>
    </lineage>
</organism>
<keyword evidence="3" id="KW-1185">Reference proteome</keyword>
<reference evidence="2 3" key="1">
    <citation type="submission" date="2019-05" db="EMBL/GenBank/DDBJ databases">
        <title>Another draft genome of Portunus trituberculatus and its Hox gene families provides insights of decapod evolution.</title>
        <authorList>
            <person name="Jeong J.-H."/>
            <person name="Song I."/>
            <person name="Kim S."/>
            <person name="Choi T."/>
            <person name="Kim D."/>
            <person name="Ryu S."/>
            <person name="Kim W."/>
        </authorList>
    </citation>
    <scope>NUCLEOTIDE SEQUENCE [LARGE SCALE GENOMIC DNA]</scope>
    <source>
        <tissue evidence="2">Muscle</tissue>
    </source>
</reference>
<protein>
    <submittedName>
        <fullName evidence="2">Uncharacterized protein</fullName>
    </submittedName>
</protein>
<proteinExistence type="predicted"/>